<evidence type="ECO:0000256" key="5">
    <source>
        <dbReference type="ARBA" id="ARBA00022824"/>
    </source>
</evidence>
<proteinExistence type="inferred from homology"/>
<comment type="subcellular location">
    <subcellularLocation>
        <location evidence="1">Endoplasmic reticulum membrane</location>
        <topology evidence="1">Multi-pass membrane protein</topology>
    </subcellularLocation>
</comment>
<evidence type="ECO:0000256" key="9">
    <source>
        <dbReference type="ARBA" id="ARBA00023136"/>
    </source>
</evidence>
<feature type="transmembrane region" description="Helical" evidence="12">
    <location>
        <begin position="58"/>
        <end position="79"/>
    </location>
</feature>
<keyword evidence="5" id="KW-0256">Endoplasmic reticulum</keyword>
<feature type="transmembrane region" description="Helical" evidence="12">
    <location>
        <begin position="234"/>
        <end position="253"/>
    </location>
</feature>
<evidence type="ECO:0008006" key="14">
    <source>
        <dbReference type="Google" id="ProtNLM"/>
    </source>
</evidence>
<dbReference type="GO" id="GO:0015031">
    <property type="term" value="P:protein transport"/>
    <property type="evidence" value="ECO:0007669"/>
    <property type="project" value="UniProtKB-KW"/>
</dbReference>
<evidence type="ECO:0000256" key="12">
    <source>
        <dbReference type="SAM" id="Phobius"/>
    </source>
</evidence>
<evidence type="ECO:0000256" key="1">
    <source>
        <dbReference type="ARBA" id="ARBA00004477"/>
    </source>
</evidence>
<reference evidence="13" key="1">
    <citation type="submission" date="2021-01" db="EMBL/GenBank/DDBJ databases">
        <authorList>
            <person name="Corre E."/>
            <person name="Pelletier E."/>
            <person name="Niang G."/>
            <person name="Scheremetjew M."/>
            <person name="Finn R."/>
            <person name="Kale V."/>
            <person name="Holt S."/>
            <person name="Cochrane G."/>
            <person name="Meng A."/>
            <person name="Brown T."/>
            <person name="Cohen L."/>
        </authorList>
    </citation>
    <scope>NUCLEOTIDE SEQUENCE</scope>
</reference>
<dbReference type="GO" id="GO:0046923">
    <property type="term" value="F:ER retention sequence binding"/>
    <property type="evidence" value="ECO:0007669"/>
    <property type="project" value="InterPro"/>
</dbReference>
<protein>
    <recommendedName>
        <fullName evidence="14">ER lumen protein-retaining receptor</fullName>
    </recommendedName>
</protein>
<organism evidence="13">
    <name type="scientific">Noctiluca scintillans</name>
    <name type="common">Sea sparkle</name>
    <name type="synonym">Red tide dinoflagellate</name>
    <dbReference type="NCBI Taxonomy" id="2966"/>
    <lineage>
        <taxon>Eukaryota</taxon>
        <taxon>Sar</taxon>
        <taxon>Alveolata</taxon>
        <taxon>Dinophyceae</taxon>
        <taxon>Noctilucales</taxon>
        <taxon>Noctilucaceae</taxon>
        <taxon>Noctiluca</taxon>
    </lineage>
</organism>
<evidence type="ECO:0000256" key="8">
    <source>
        <dbReference type="ARBA" id="ARBA00022989"/>
    </source>
</evidence>
<dbReference type="GO" id="GO:0016192">
    <property type="term" value="P:vesicle-mediated transport"/>
    <property type="evidence" value="ECO:0007669"/>
    <property type="project" value="UniProtKB-KW"/>
</dbReference>
<keyword evidence="10" id="KW-0675">Receptor</keyword>
<feature type="transmembrane region" description="Helical" evidence="12">
    <location>
        <begin position="146"/>
        <end position="163"/>
    </location>
</feature>
<dbReference type="PANTHER" id="PTHR10585">
    <property type="entry name" value="ER LUMEN PROTEIN RETAINING RECEPTOR"/>
    <property type="match status" value="1"/>
</dbReference>
<evidence type="ECO:0000256" key="3">
    <source>
        <dbReference type="ARBA" id="ARBA00022448"/>
    </source>
</evidence>
<keyword evidence="3" id="KW-0813">Transport</keyword>
<evidence type="ECO:0000256" key="6">
    <source>
        <dbReference type="ARBA" id="ARBA00022892"/>
    </source>
</evidence>
<comment type="similarity">
    <text evidence="2">Belongs to the ERD2 family.</text>
</comment>
<keyword evidence="4 12" id="KW-0812">Transmembrane</keyword>
<accession>A0A7S1AK37</accession>
<evidence type="ECO:0000256" key="10">
    <source>
        <dbReference type="ARBA" id="ARBA00023170"/>
    </source>
</evidence>
<feature type="transmembrane region" description="Helical" evidence="12">
    <location>
        <begin position="86"/>
        <end position="104"/>
    </location>
</feature>
<gene>
    <name evidence="13" type="ORF">NSCI0253_LOCUS29766</name>
</gene>
<evidence type="ECO:0000256" key="11">
    <source>
        <dbReference type="SAM" id="MobiDB-lite"/>
    </source>
</evidence>
<dbReference type="AlphaFoldDB" id="A0A7S1AK37"/>
<evidence type="ECO:0000313" key="13">
    <source>
        <dbReference type="EMBL" id="CAD8855414.1"/>
    </source>
</evidence>
<dbReference type="InterPro" id="IPR000133">
    <property type="entry name" value="ER_ret_rcpt"/>
</dbReference>
<evidence type="ECO:0000256" key="4">
    <source>
        <dbReference type="ARBA" id="ARBA00022692"/>
    </source>
</evidence>
<evidence type="ECO:0000256" key="2">
    <source>
        <dbReference type="ARBA" id="ARBA00010120"/>
    </source>
</evidence>
<feature type="transmembrane region" description="Helical" evidence="12">
    <location>
        <begin position="116"/>
        <end position="134"/>
    </location>
</feature>
<keyword evidence="7" id="KW-0653">Protein transport</keyword>
<keyword evidence="6" id="KW-0931">ER-Golgi transport</keyword>
<feature type="region of interest" description="Disordered" evidence="11">
    <location>
        <begin position="291"/>
        <end position="311"/>
    </location>
</feature>
<dbReference type="GO" id="GO:0005789">
    <property type="term" value="C:endoplasmic reticulum membrane"/>
    <property type="evidence" value="ECO:0007669"/>
    <property type="project" value="UniProtKB-SubCell"/>
</dbReference>
<dbReference type="GO" id="GO:0006621">
    <property type="term" value="P:protein retention in ER lumen"/>
    <property type="evidence" value="ECO:0007669"/>
    <property type="project" value="InterPro"/>
</dbReference>
<keyword evidence="9 12" id="KW-0472">Membrane</keyword>
<sequence>MSAGAESLAGVDPSVVADAAAAVAPAANRKAGKVLLDSMDKLHGSSNFANLTAYSWNIFRYVGDYLHLFGVFVLLGTILSQKSVRGFSRGTQILYFMVFITRYLDLFDHSQTKYLVFFKLTYIVTSAIVLVLFIQFDKTFDRRNDTVNLTVVLIPCVVLAFILTNEFTFLELFWTFSELIEGFAMVPQYVFCYREHGQRSAGAGLYVISLGGYRVFYAMNWIYKKIQMPQYSDIQSWIGGIIEILFFVDFLNYRFTGNSMLRSMVLTVDTKINEISDKVELKVLGTSRMERTKEGGEMRRRRPAGEDMEEV</sequence>
<feature type="transmembrane region" description="Helical" evidence="12">
    <location>
        <begin position="203"/>
        <end position="222"/>
    </location>
</feature>
<dbReference type="EMBL" id="HBFQ01042112">
    <property type="protein sequence ID" value="CAD8855414.1"/>
    <property type="molecule type" value="Transcribed_RNA"/>
</dbReference>
<dbReference type="PRINTS" id="PR00660">
    <property type="entry name" value="ERLUMENR"/>
</dbReference>
<name>A0A7S1AK37_NOCSC</name>
<evidence type="ECO:0000256" key="7">
    <source>
        <dbReference type="ARBA" id="ARBA00022927"/>
    </source>
</evidence>
<keyword evidence="8 12" id="KW-1133">Transmembrane helix</keyword>
<dbReference type="Pfam" id="PF00810">
    <property type="entry name" value="ER_lumen_recept"/>
    <property type="match status" value="1"/>
</dbReference>